<keyword evidence="1" id="KW-0472">Membrane</keyword>
<dbReference type="Proteomes" id="UP000625631">
    <property type="component" value="Unassembled WGS sequence"/>
</dbReference>
<keyword evidence="1" id="KW-1133">Transmembrane helix</keyword>
<protein>
    <recommendedName>
        <fullName evidence="4">PH domain-containing protein</fullName>
    </recommendedName>
</protein>
<accession>A0ABS0QBL2</accession>
<evidence type="ECO:0000313" key="2">
    <source>
        <dbReference type="EMBL" id="MBH8560086.1"/>
    </source>
</evidence>
<evidence type="ECO:0008006" key="4">
    <source>
        <dbReference type="Google" id="ProtNLM"/>
    </source>
</evidence>
<feature type="transmembrane region" description="Helical" evidence="1">
    <location>
        <begin position="49"/>
        <end position="65"/>
    </location>
</feature>
<keyword evidence="1" id="KW-0812">Transmembrane</keyword>
<dbReference type="RefSeq" id="WP_198076646.1">
    <property type="nucleotide sequence ID" value="NZ_JAEDAE010000011.1"/>
</dbReference>
<sequence length="150" mass="16682">MEKSASSLNRNSFEHEIGYSQSAILANFIFGGFLLLTGVGLAFWLESWVAAYFSVIGLFLIWRAIRRIRNQGPQLKIGSQGIWTVATGFLPWTKAQAIIKVESGHRSATTYLIILAKGSYGEITRIALEGLDVDARNLQAYLNKYAPKQI</sequence>
<evidence type="ECO:0000256" key="1">
    <source>
        <dbReference type="SAM" id="Phobius"/>
    </source>
</evidence>
<reference evidence="2 3" key="1">
    <citation type="submission" date="2020-12" db="EMBL/GenBank/DDBJ databases">
        <title>Hymenobacter sp.</title>
        <authorList>
            <person name="Kim M.K."/>
        </authorList>
    </citation>
    <scope>NUCLEOTIDE SEQUENCE [LARGE SCALE GENOMIC DNA]</scope>
    <source>
        <strain evidence="2 3">BT442</strain>
    </source>
</reference>
<keyword evidence="3" id="KW-1185">Reference proteome</keyword>
<evidence type="ECO:0000313" key="3">
    <source>
        <dbReference type="Proteomes" id="UP000625631"/>
    </source>
</evidence>
<name>A0ABS0QBL2_9BACT</name>
<organism evidence="2 3">
    <name type="scientific">Hymenobacter negativus</name>
    <dbReference type="NCBI Taxonomy" id="2795026"/>
    <lineage>
        <taxon>Bacteria</taxon>
        <taxon>Pseudomonadati</taxon>
        <taxon>Bacteroidota</taxon>
        <taxon>Cytophagia</taxon>
        <taxon>Cytophagales</taxon>
        <taxon>Hymenobacteraceae</taxon>
        <taxon>Hymenobacter</taxon>
    </lineage>
</organism>
<gene>
    <name evidence="2" type="ORF">I7X13_18640</name>
</gene>
<feature type="transmembrane region" description="Helical" evidence="1">
    <location>
        <begin position="21"/>
        <end position="43"/>
    </location>
</feature>
<dbReference type="EMBL" id="JAEDAE010000011">
    <property type="protein sequence ID" value="MBH8560086.1"/>
    <property type="molecule type" value="Genomic_DNA"/>
</dbReference>
<comment type="caution">
    <text evidence="2">The sequence shown here is derived from an EMBL/GenBank/DDBJ whole genome shotgun (WGS) entry which is preliminary data.</text>
</comment>
<proteinExistence type="predicted"/>